<protein>
    <submittedName>
        <fullName evidence="1">Uncharacterized protein</fullName>
    </submittedName>
</protein>
<comment type="caution">
    <text evidence="1">The sequence shown here is derived from an EMBL/GenBank/DDBJ whole genome shotgun (WGS) entry which is preliminary data.</text>
</comment>
<accession>A0AAV9RVR6</accession>
<gene>
    <name evidence="1" type="ORF">CRENBAI_001549</name>
</gene>
<reference evidence="1 2" key="1">
    <citation type="submission" date="2021-06" db="EMBL/GenBank/DDBJ databases">
        <authorList>
            <person name="Palmer J.M."/>
        </authorList>
    </citation>
    <scope>NUCLEOTIDE SEQUENCE [LARGE SCALE GENOMIC DNA]</scope>
    <source>
        <strain evidence="1 2">MEX-2019</strain>
        <tissue evidence="1">Muscle</tissue>
    </source>
</reference>
<proteinExistence type="predicted"/>
<evidence type="ECO:0000313" key="1">
    <source>
        <dbReference type="EMBL" id="KAK5613101.1"/>
    </source>
</evidence>
<sequence length="100" mass="10973">MTVHYMRAITFECARINLRLCSGLVSVVRRVSQPGESAGLALVMLMEGRHFRGSRTPWHQSPQSPRQTGSIWALSAPLAPADCDLYDGREECNGSGQGKI</sequence>
<keyword evidence="2" id="KW-1185">Reference proteome</keyword>
<dbReference type="EMBL" id="JAHHUM010001255">
    <property type="protein sequence ID" value="KAK5613101.1"/>
    <property type="molecule type" value="Genomic_DNA"/>
</dbReference>
<evidence type="ECO:0000313" key="2">
    <source>
        <dbReference type="Proteomes" id="UP001311232"/>
    </source>
</evidence>
<organism evidence="1 2">
    <name type="scientific">Crenichthys baileyi</name>
    <name type="common">White River springfish</name>
    <dbReference type="NCBI Taxonomy" id="28760"/>
    <lineage>
        <taxon>Eukaryota</taxon>
        <taxon>Metazoa</taxon>
        <taxon>Chordata</taxon>
        <taxon>Craniata</taxon>
        <taxon>Vertebrata</taxon>
        <taxon>Euteleostomi</taxon>
        <taxon>Actinopterygii</taxon>
        <taxon>Neopterygii</taxon>
        <taxon>Teleostei</taxon>
        <taxon>Neoteleostei</taxon>
        <taxon>Acanthomorphata</taxon>
        <taxon>Ovalentaria</taxon>
        <taxon>Atherinomorphae</taxon>
        <taxon>Cyprinodontiformes</taxon>
        <taxon>Goodeidae</taxon>
        <taxon>Crenichthys</taxon>
    </lineage>
</organism>
<dbReference type="Proteomes" id="UP001311232">
    <property type="component" value="Unassembled WGS sequence"/>
</dbReference>
<name>A0AAV9RVR6_9TELE</name>
<dbReference type="AlphaFoldDB" id="A0AAV9RVR6"/>